<dbReference type="PATRIC" id="fig|1380772.3.peg.1345"/>
<accession>V8AQ03</accession>
<reference evidence="2 3" key="1">
    <citation type="submission" date="2013-07" db="EMBL/GenBank/DDBJ databases">
        <title>Isolation of Lactococcus garvieae strain TRF1 from the fecal material of a timber rattlesnake.</title>
        <authorList>
            <person name="McLaughlin R.W."/>
            <person name="Cochran P.A."/>
            <person name="Dowd S.E."/>
        </authorList>
    </citation>
    <scope>NUCLEOTIDE SEQUENCE [LARGE SCALE GENOMIC DNA]</scope>
    <source>
        <strain evidence="2 3">TRF1</strain>
    </source>
</reference>
<gene>
    <name evidence="2" type="ORF">N568_0106935</name>
</gene>
<feature type="transmembrane region" description="Helical" evidence="1">
    <location>
        <begin position="90"/>
        <end position="108"/>
    </location>
</feature>
<keyword evidence="1" id="KW-1133">Transmembrane helix</keyword>
<sequence>MSKGDREMNKILKGYIMLCLTIICIVGNNQIAHAAMGEDMVSRSSIYFDQPYTPPDPHPVIPDGNTALPLGSMDSPSQNLPKAGDEGGKLHLLGLVLLFGSLVSFIIVKKQKEITKN</sequence>
<keyword evidence="1" id="KW-0472">Membrane</keyword>
<keyword evidence="1" id="KW-0812">Transmembrane</keyword>
<comment type="caution">
    <text evidence="2">The sequence shown here is derived from an EMBL/GenBank/DDBJ whole genome shotgun (WGS) entry which is preliminary data.</text>
</comment>
<dbReference type="Proteomes" id="UP000018692">
    <property type="component" value="Unassembled WGS sequence"/>
</dbReference>
<name>V8AQ03_9LACT</name>
<evidence type="ECO:0008006" key="4">
    <source>
        <dbReference type="Google" id="ProtNLM"/>
    </source>
</evidence>
<dbReference type="AlphaFoldDB" id="V8AQ03"/>
<evidence type="ECO:0000313" key="3">
    <source>
        <dbReference type="Proteomes" id="UP000018692"/>
    </source>
</evidence>
<evidence type="ECO:0000313" key="2">
    <source>
        <dbReference type="EMBL" id="ETD04622.1"/>
    </source>
</evidence>
<evidence type="ECO:0000256" key="1">
    <source>
        <dbReference type="SAM" id="Phobius"/>
    </source>
</evidence>
<protein>
    <recommendedName>
        <fullName evidence="4">Gram-positive cocci surface proteins LPxTG domain-containing protein</fullName>
    </recommendedName>
</protein>
<organism evidence="2 3">
    <name type="scientific">Lactococcus garvieae TRF1</name>
    <dbReference type="NCBI Taxonomy" id="1380772"/>
    <lineage>
        <taxon>Bacteria</taxon>
        <taxon>Bacillati</taxon>
        <taxon>Bacillota</taxon>
        <taxon>Bacilli</taxon>
        <taxon>Lactobacillales</taxon>
        <taxon>Streptococcaceae</taxon>
        <taxon>Lactococcus</taxon>
    </lineage>
</organism>
<dbReference type="EMBL" id="AVFE01000022">
    <property type="protein sequence ID" value="ETD04622.1"/>
    <property type="molecule type" value="Genomic_DNA"/>
</dbReference>
<proteinExistence type="predicted"/>